<dbReference type="Pfam" id="PF00348">
    <property type="entry name" value="polyprenyl_synt"/>
    <property type="match status" value="1"/>
</dbReference>
<dbReference type="InterPro" id="IPR053378">
    <property type="entry name" value="Prenyl_diphosphate_synthase"/>
</dbReference>
<keyword evidence="4" id="KW-0479">Metal-binding</keyword>
<dbReference type="RefSeq" id="WP_253474690.1">
    <property type="nucleotide sequence ID" value="NZ_JALJXV010000002.1"/>
</dbReference>
<dbReference type="CDD" id="cd00685">
    <property type="entry name" value="Trans_IPPS_HT"/>
    <property type="match status" value="1"/>
</dbReference>
<dbReference type="SFLD" id="SFLDG01017">
    <property type="entry name" value="Polyprenyl_Transferase_Like"/>
    <property type="match status" value="1"/>
</dbReference>
<keyword evidence="3 7" id="KW-0808">Transferase</keyword>
<name>A0AAE3KBL5_9GAMM</name>
<dbReference type="GO" id="GO:0008654">
    <property type="term" value="P:phospholipid biosynthetic process"/>
    <property type="evidence" value="ECO:0007669"/>
    <property type="project" value="UniProtKB-ARBA"/>
</dbReference>
<dbReference type="GO" id="GO:0016114">
    <property type="term" value="P:terpenoid biosynthetic process"/>
    <property type="evidence" value="ECO:0007669"/>
    <property type="project" value="UniProtKB-ARBA"/>
</dbReference>
<evidence type="ECO:0000256" key="2">
    <source>
        <dbReference type="ARBA" id="ARBA00006706"/>
    </source>
</evidence>
<dbReference type="SUPFAM" id="SSF48576">
    <property type="entry name" value="Terpenoid synthases"/>
    <property type="match status" value="1"/>
</dbReference>
<dbReference type="FunFam" id="1.10.600.10:FF:000001">
    <property type="entry name" value="Geranylgeranyl diphosphate synthase"/>
    <property type="match status" value="1"/>
</dbReference>
<protein>
    <submittedName>
        <fullName evidence="8">Geranylgeranyl pyrophosphate synthase</fullName>
    </submittedName>
</protein>
<evidence type="ECO:0000256" key="6">
    <source>
        <dbReference type="ARBA" id="ARBA00023229"/>
    </source>
</evidence>
<dbReference type="InterPro" id="IPR008949">
    <property type="entry name" value="Isoprenoid_synthase_dom_sf"/>
</dbReference>
<dbReference type="GO" id="GO:0005737">
    <property type="term" value="C:cytoplasm"/>
    <property type="evidence" value="ECO:0007669"/>
    <property type="project" value="UniProtKB-ARBA"/>
</dbReference>
<evidence type="ECO:0000313" key="9">
    <source>
        <dbReference type="Proteomes" id="UP001205843"/>
    </source>
</evidence>
<dbReference type="GO" id="GO:0046872">
    <property type="term" value="F:metal ion binding"/>
    <property type="evidence" value="ECO:0007669"/>
    <property type="project" value="UniProtKB-KW"/>
</dbReference>
<dbReference type="Gene3D" id="1.10.600.10">
    <property type="entry name" value="Farnesyl Diphosphate Synthase"/>
    <property type="match status" value="1"/>
</dbReference>
<dbReference type="Proteomes" id="UP001205843">
    <property type="component" value="Unassembled WGS sequence"/>
</dbReference>
<reference evidence="8" key="1">
    <citation type="submission" date="2022-03" db="EMBL/GenBank/DDBJ databases">
        <title>Genomic Encyclopedia of Type Strains, Phase III (KMG-III): the genomes of soil and plant-associated and newly described type strains.</title>
        <authorList>
            <person name="Whitman W."/>
        </authorList>
    </citation>
    <scope>NUCLEOTIDE SEQUENCE</scope>
    <source>
        <strain evidence="8">ANL 6-2</strain>
    </source>
</reference>
<accession>A0AAE3KBL5</accession>
<dbReference type="PANTHER" id="PTHR43281">
    <property type="entry name" value="FARNESYL DIPHOSPHATE SYNTHASE"/>
    <property type="match status" value="1"/>
</dbReference>
<evidence type="ECO:0000256" key="7">
    <source>
        <dbReference type="RuleBase" id="RU004466"/>
    </source>
</evidence>
<keyword evidence="5" id="KW-0460">Magnesium</keyword>
<evidence type="ECO:0000256" key="4">
    <source>
        <dbReference type="ARBA" id="ARBA00022723"/>
    </source>
</evidence>
<dbReference type="GO" id="GO:0004659">
    <property type="term" value="F:prenyltransferase activity"/>
    <property type="evidence" value="ECO:0007669"/>
    <property type="project" value="InterPro"/>
</dbReference>
<evidence type="ECO:0000313" key="8">
    <source>
        <dbReference type="EMBL" id="MCP1673743.1"/>
    </source>
</evidence>
<dbReference type="NCBIfam" id="NF007877">
    <property type="entry name" value="PRK10581.1"/>
    <property type="match status" value="1"/>
</dbReference>
<dbReference type="NCBIfam" id="NF045485">
    <property type="entry name" value="FPPsyn"/>
    <property type="match status" value="1"/>
</dbReference>
<dbReference type="PANTHER" id="PTHR43281:SF1">
    <property type="entry name" value="FARNESYL DIPHOSPHATE SYNTHASE"/>
    <property type="match status" value="1"/>
</dbReference>
<keyword evidence="9" id="KW-1185">Reference proteome</keyword>
<sequence>MSPKNRTLDRLHQQLPLYRAQAEAALDGVLPPEKTPPARLHEAMRYSVLGGGKRLRPCLVYAAGEALGLVREQLDGPACAVELIHAYSLVHDDLPAMDDDDLRRGKPTCHKAYDDATAILVGDALQALAFRCLVTGPAGDADAARRLSMIEHLSVAAGSRGMVGGQAMDLEAEGRRLDLAELENLHIHKTGALIRVSVLLGALCSCDESDQRVQALDHYAKCIGLAFQIQDDVLDVEGNTDELGKTSGADEKRDKATYPALLGLREAKQHAGVLIDDALDTLSGLGPGADTLRGIARYIVERRN</sequence>
<comment type="similarity">
    <text evidence="2 7">Belongs to the FPP/GGPP synthase family.</text>
</comment>
<comment type="caution">
    <text evidence="8">The sequence shown here is derived from an EMBL/GenBank/DDBJ whole genome shotgun (WGS) entry which is preliminary data.</text>
</comment>
<dbReference type="PROSITE" id="PS00444">
    <property type="entry name" value="POLYPRENYL_SYNTHASE_2"/>
    <property type="match status" value="1"/>
</dbReference>
<dbReference type="InterPro" id="IPR000092">
    <property type="entry name" value="Polyprenyl_synt"/>
</dbReference>
<gene>
    <name evidence="8" type="ORF">J2T57_000842</name>
</gene>
<comment type="cofactor">
    <cofactor evidence="1">
        <name>Mg(2+)</name>
        <dbReference type="ChEBI" id="CHEBI:18420"/>
    </cofactor>
</comment>
<proteinExistence type="inferred from homology"/>
<dbReference type="InterPro" id="IPR033749">
    <property type="entry name" value="Polyprenyl_synt_CS"/>
</dbReference>
<evidence type="ECO:0000256" key="1">
    <source>
        <dbReference type="ARBA" id="ARBA00001946"/>
    </source>
</evidence>
<evidence type="ECO:0000256" key="3">
    <source>
        <dbReference type="ARBA" id="ARBA00022679"/>
    </source>
</evidence>
<dbReference type="AlphaFoldDB" id="A0AAE3KBL5"/>
<organism evidence="8 9">
    <name type="scientific">Natronocella acetinitrilica</name>
    <dbReference type="NCBI Taxonomy" id="414046"/>
    <lineage>
        <taxon>Bacteria</taxon>
        <taxon>Pseudomonadati</taxon>
        <taxon>Pseudomonadota</taxon>
        <taxon>Gammaproteobacteria</taxon>
        <taxon>Chromatiales</taxon>
        <taxon>Ectothiorhodospiraceae</taxon>
        <taxon>Natronocella</taxon>
    </lineage>
</organism>
<dbReference type="PROSITE" id="PS00723">
    <property type="entry name" value="POLYPRENYL_SYNTHASE_1"/>
    <property type="match status" value="1"/>
</dbReference>
<evidence type="ECO:0000256" key="5">
    <source>
        <dbReference type="ARBA" id="ARBA00022842"/>
    </source>
</evidence>
<keyword evidence="6" id="KW-0414">Isoprene biosynthesis</keyword>
<dbReference type="SFLD" id="SFLDS00005">
    <property type="entry name" value="Isoprenoid_Synthase_Type_I"/>
    <property type="match status" value="1"/>
</dbReference>
<dbReference type="EMBL" id="JALJXV010000002">
    <property type="protein sequence ID" value="MCP1673743.1"/>
    <property type="molecule type" value="Genomic_DNA"/>
</dbReference>